<sequence>MANYKLPHTDIKCIIAKTALQKWQTDYSNGNKGRFYKTMADQLPRQPWFKGTVTNKWVVTVG</sequence>
<name>T1I0X9_RHOPR</name>
<dbReference type="AlphaFoldDB" id="T1I0X9"/>
<evidence type="ECO:0000313" key="2">
    <source>
        <dbReference type="Proteomes" id="UP000015103"/>
    </source>
</evidence>
<keyword evidence="2" id="KW-1185">Reference proteome</keyword>
<proteinExistence type="predicted"/>
<protein>
    <submittedName>
        <fullName evidence="1">Uncharacterized protein</fullName>
    </submittedName>
</protein>
<reference evidence="1" key="1">
    <citation type="submission" date="2015-05" db="UniProtKB">
        <authorList>
            <consortium name="EnsemblMetazoa"/>
        </authorList>
    </citation>
    <scope>IDENTIFICATION</scope>
</reference>
<accession>T1I0X9</accession>
<evidence type="ECO:0000313" key="1">
    <source>
        <dbReference type="EnsemblMetazoa" id="RPRC009949-PA"/>
    </source>
</evidence>
<dbReference type="EMBL" id="ACPB03016916">
    <property type="status" value="NOT_ANNOTATED_CDS"/>
    <property type="molecule type" value="Genomic_DNA"/>
</dbReference>
<dbReference type="VEuPathDB" id="VectorBase:RPRC009949"/>
<dbReference type="HOGENOM" id="CLU_2906876_0_0_1"/>
<organism evidence="1 2">
    <name type="scientific">Rhodnius prolixus</name>
    <name type="common">Triatomid bug</name>
    <dbReference type="NCBI Taxonomy" id="13249"/>
    <lineage>
        <taxon>Eukaryota</taxon>
        <taxon>Metazoa</taxon>
        <taxon>Ecdysozoa</taxon>
        <taxon>Arthropoda</taxon>
        <taxon>Hexapoda</taxon>
        <taxon>Insecta</taxon>
        <taxon>Pterygota</taxon>
        <taxon>Neoptera</taxon>
        <taxon>Paraneoptera</taxon>
        <taxon>Hemiptera</taxon>
        <taxon>Heteroptera</taxon>
        <taxon>Panheteroptera</taxon>
        <taxon>Cimicomorpha</taxon>
        <taxon>Reduviidae</taxon>
        <taxon>Triatominae</taxon>
        <taxon>Rhodnius</taxon>
    </lineage>
</organism>
<dbReference type="EnsemblMetazoa" id="RPRC009949-RA">
    <property type="protein sequence ID" value="RPRC009949-PA"/>
    <property type="gene ID" value="RPRC009949"/>
</dbReference>
<dbReference type="Proteomes" id="UP000015103">
    <property type="component" value="Unassembled WGS sequence"/>
</dbReference>
<dbReference type="InParanoid" id="T1I0X9"/>